<name>A0A4D7B1K0_9HYPH</name>
<organism evidence="2 3">
    <name type="scientific">Phreatobacter stygius</name>
    <dbReference type="NCBI Taxonomy" id="1940610"/>
    <lineage>
        <taxon>Bacteria</taxon>
        <taxon>Pseudomonadati</taxon>
        <taxon>Pseudomonadota</taxon>
        <taxon>Alphaproteobacteria</taxon>
        <taxon>Hyphomicrobiales</taxon>
        <taxon>Phreatobacteraceae</taxon>
        <taxon>Phreatobacter</taxon>
    </lineage>
</organism>
<evidence type="ECO:0000313" key="2">
    <source>
        <dbReference type="EMBL" id="QCI66671.1"/>
    </source>
</evidence>
<dbReference type="Pfam" id="PF13747">
    <property type="entry name" value="DUF4164"/>
    <property type="match status" value="1"/>
</dbReference>
<evidence type="ECO:0000313" key="3">
    <source>
        <dbReference type="Proteomes" id="UP000298781"/>
    </source>
</evidence>
<keyword evidence="3" id="KW-1185">Reference proteome</keyword>
<gene>
    <name evidence="2" type="ORF">E8M01_22000</name>
</gene>
<dbReference type="Proteomes" id="UP000298781">
    <property type="component" value="Chromosome"/>
</dbReference>
<dbReference type="KEGG" id="pstg:E8M01_22000"/>
<protein>
    <submittedName>
        <fullName evidence="2">DUF4164 family protein</fullName>
    </submittedName>
</protein>
<accession>A0A4D7B1K0</accession>
<dbReference type="RefSeq" id="WP_136962112.1">
    <property type="nucleotide sequence ID" value="NZ_CP039690.1"/>
</dbReference>
<dbReference type="InterPro" id="IPR025310">
    <property type="entry name" value="DUF4164"/>
</dbReference>
<reference evidence="2 3" key="1">
    <citation type="submission" date="2019-04" db="EMBL/GenBank/DDBJ databases">
        <title>Phreatobacter aquaticus sp. nov.</title>
        <authorList>
            <person name="Choi A."/>
        </authorList>
    </citation>
    <scope>NUCLEOTIDE SEQUENCE [LARGE SCALE GENOMIC DNA]</scope>
    <source>
        <strain evidence="2 3">KCTC 52518</strain>
    </source>
</reference>
<evidence type="ECO:0000256" key="1">
    <source>
        <dbReference type="SAM" id="Coils"/>
    </source>
</evidence>
<sequence length="96" mass="10181">MSSTADPSRLETAAYRLKSALAALETAVARRIEGDLSHGALNLQLDAAQSDRARLAEELDHSAERIAALEAANRDVAGRLDQTMDAIRSVLATHGA</sequence>
<dbReference type="OrthoDB" id="8001694at2"/>
<proteinExistence type="predicted"/>
<dbReference type="EMBL" id="CP039690">
    <property type="protein sequence ID" value="QCI66671.1"/>
    <property type="molecule type" value="Genomic_DNA"/>
</dbReference>
<dbReference type="AlphaFoldDB" id="A0A4D7B1K0"/>
<feature type="coiled-coil region" evidence="1">
    <location>
        <begin position="45"/>
        <end position="72"/>
    </location>
</feature>
<keyword evidence="1" id="KW-0175">Coiled coil</keyword>